<feature type="binding site" evidence="2">
    <location>
        <position position="56"/>
    </location>
    <ligand>
        <name>substrate</name>
    </ligand>
</feature>
<dbReference type="Proteomes" id="UP000049828">
    <property type="component" value="Unassembled WGS sequence"/>
</dbReference>
<gene>
    <name evidence="4" type="ORF">RIL183_12651</name>
</gene>
<dbReference type="EMBL" id="CVRS01000014">
    <property type="protein sequence ID" value="CRL32294.1"/>
    <property type="molecule type" value="Genomic_DNA"/>
</dbReference>
<evidence type="ECO:0000313" key="4">
    <source>
        <dbReference type="EMBL" id="CRL32294.1"/>
    </source>
</evidence>
<dbReference type="OrthoDB" id="9781415at2"/>
<proteinExistence type="predicted"/>
<feature type="active site" description="Proton donor/acceptor" evidence="1">
    <location>
        <position position="80"/>
    </location>
</feature>
<protein>
    <recommendedName>
        <fullName evidence="6">Histidine phosphatase family protein</fullName>
    </recommendedName>
</protein>
<dbReference type="STRING" id="360807.ERS852392_01290"/>
<accession>A0A0M6W9S1</accession>
<dbReference type="InterPro" id="IPR050275">
    <property type="entry name" value="PGM_Phosphatase"/>
</dbReference>
<evidence type="ECO:0000313" key="5">
    <source>
        <dbReference type="Proteomes" id="UP000049828"/>
    </source>
</evidence>
<dbReference type="Gene3D" id="3.40.50.1240">
    <property type="entry name" value="Phosphoglycerate mutase-like"/>
    <property type="match status" value="1"/>
</dbReference>
<dbReference type="AlphaFoldDB" id="A0A0M6W9S1"/>
<dbReference type="PANTHER" id="PTHR48100">
    <property type="entry name" value="BROAD-SPECIFICITY PHOSPHATASE YOR283W-RELATED"/>
    <property type="match status" value="1"/>
</dbReference>
<dbReference type="CDD" id="cd07067">
    <property type="entry name" value="HP_PGM_like"/>
    <property type="match status" value="1"/>
</dbReference>
<feature type="binding site" evidence="2">
    <location>
        <begin position="6"/>
        <end position="13"/>
    </location>
    <ligand>
        <name>substrate</name>
    </ligand>
</feature>
<reference evidence="5" key="1">
    <citation type="submission" date="2015-05" db="EMBL/GenBank/DDBJ databases">
        <authorList>
            <consortium name="Pathogen Informatics"/>
        </authorList>
    </citation>
    <scope>NUCLEOTIDE SEQUENCE [LARGE SCALE GENOMIC DNA]</scope>
    <source>
        <strain evidence="5">L1-83</strain>
    </source>
</reference>
<dbReference type="InterPro" id="IPR029033">
    <property type="entry name" value="His_PPase_superfam"/>
</dbReference>
<dbReference type="InterPro" id="IPR013078">
    <property type="entry name" value="His_Pase_superF_clade-1"/>
</dbReference>
<evidence type="ECO:0008006" key="6">
    <source>
        <dbReference type="Google" id="ProtNLM"/>
    </source>
</evidence>
<evidence type="ECO:0000256" key="2">
    <source>
        <dbReference type="PIRSR" id="PIRSR613078-2"/>
    </source>
</evidence>
<evidence type="ECO:0000256" key="1">
    <source>
        <dbReference type="PIRSR" id="PIRSR613078-1"/>
    </source>
</evidence>
<sequence>MLYIMRHGKTDWNAVHRLQGSEDIPLNEEGRQMARDARKKYGDLRFDICYCSPLQRAQETAEIFLEGSGTPILTDDRLREMGFGMYEGTEHVTQKPECPVYTLFHDPVHYHAVDGAESLEHLYARSGSFIHDVLTPEFVSGKNVLIVAHGALDCSLICQYEEIPLEHFWDQLLGNCELRRLVSSANV</sequence>
<evidence type="ECO:0000256" key="3">
    <source>
        <dbReference type="PIRSR" id="PIRSR613078-3"/>
    </source>
</evidence>
<dbReference type="RefSeq" id="WP_021923630.1">
    <property type="nucleotide sequence ID" value="NZ_CATWND010000004.1"/>
</dbReference>
<organism evidence="4 5">
    <name type="scientific">Roseburia inulinivorans</name>
    <dbReference type="NCBI Taxonomy" id="360807"/>
    <lineage>
        <taxon>Bacteria</taxon>
        <taxon>Bacillati</taxon>
        <taxon>Bacillota</taxon>
        <taxon>Clostridia</taxon>
        <taxon>Lachnospirales</taxon>
        <taxon>Lachnospiraceae</taxon>
        <taxon>Roseburia</taxon>
    </lineage>
</organism>
<name>A0A0M6W9S1_9FIRM</name>
<keyword evidence="5" id="KW-1185">Reference proteome</keyword>
<dbReference type="GO" id="GO:0016791">
    <property type="term" value="F:phosphatase activity"/>
    <property type="evidence" value="ECO:0007669"/>
    <property type="project" value="TreeGrafter"/>
</dbReference>
<feature type="site" description="Transition state stabilizer" evidence="3">
    <location>
        <position position="149"/>
    </location>
</feature>
<feature type="active site" description="Tele-phosphohistidine intermediate" evidence="1">
    <location>
        <position position="7"/>
    </location>
</feature>
<dbReference type="PANTHER" id="PTHR48100:SF1">
    <property type="entry name" value="HISTIDINE PHOSPHATASE FAMILY PROTEIN-RELATED"/>
    <property type="match status" value="1"/>
</dbReference>
<dbReference type="SUPFAM" id="SSF53254">
    <property type="entry name" value="Phosphoglycerate mutase-like"/>
    <property type="match status" value="1"/>
</dbReference>
<dbReference type="SMART" id="SM00855">
    <property type="entry name" value="PGAM"/>
    <property type="match status" value="1"/>
</dbReference>
<dbReference type="GO" id="GO:0005737">
    <property type="term" value="C:cytoplasm"/>
    <property type="evidence" value="ECO:0007669"/>
    <property type="project" value="TreeGrafter"/>
</dbReference>
<dbReference type="Pfam" id="PF00300">
    <property type="entry name" value="His_Phos_1"/>
    <property type="match status" value="1"/>
</dbReference>